<name>A0A9P0AE44_BEMTA</name>
<protein>
    <recommendedName>
        <fullName evidence="1">Reverse transcriptase domain-containing protein</fullName>
    </recommendedName>
</protein>
<sequence>MGRSKMLKIITWNVDGILEKRMVVTDFLKETDADILLVSETHLKFDSFLKIPGYAIYHTTHPAGTARGGAAVIIKLKIQHYLDMPYKNSKFQVASITVKTYMGDIRVASLYSPPNNRIKKDDYISLFETLGPRFIIGGDFNAKHKLWGSRKTLTKGKELEKASIDLKLNFHSQGYPTSWPKDRRKKPDVIDFFVSKGISINCCDTYAIGDLSSDHIPVLLMLSSSGLLRIKNSPLFNEKTDWKQFRDKLNSIITENAILSNEQCENEIQLLALQIQNIVKSCTPPTKTMLYSLKIPKDVRELIRQRRKARATWHSTRYPGDKTILNKINKKLNSLLWNYKHESTKKFLKGLNNKPGTDYSLWKAIRYLKNTPVHCPPIRKKNGDWAKTEIEKAEVFSEHLASVFAPNEDIPGLNLEQLEKPREIAKEKIAPITHDELFKEIKYKVKRRKAPGRDQIGGEILKHLPGNAITKLCSIFNYMLEKSYFPKVWKEAEIILIPKTGKDHNEPSSHRPISLLSVISKLWERLYLKRLKPILLENNAIPNHQFGFRERHSTTQQVHRVIDLIEKTLEEKGVTAAIFLDIQMAFDRVWHQGLIFKLKSILPTNHCDLINSYLSNRQFRVRYGSAYSEFKTILAGVPQGSVLGPILYLLFTRDVPESGKLLGTFADDIAALETGRDLPEATVKLQNTVDEVVNWTKDWRVALSNPKSVHTIFTNKKINYIPILIENKPVPYSDTAKYLGVTIDRKLIWKQHIKNKREQLNAKYRQMYWLLGRNSALSIANKVLLYKQVLRPVWTYACELWGCTKPSNRYLIESFQAKVLRSMVDAPWFTTNQSIREELEIESVSDYIKNASYKYYNKLEIHSNPLARELTTDVPVRRLKRTKPRDLAFGV</sequence>
<gene>
    <name evidence="2" type="ORF">BEMITA_LOCUS8446</name>
</gene>
<dbReference type="InterPro" id="IPR000477">
    <property type="entry name" value="RT_dom"/>
</dbReference>
<dbReference type="InterPro" id="IPR052560">
    <property type="entry name" value="RdDP_mobile_element"/>
</dbReference>
<dbReference type="InterPro" id="IPR043502">
    <property type="entry name" value="DNA/RNA_pol_sf"/>
</dbReference>
<evidence type="ECO:0000313" key="3">
    <source>
        <dbReference type="Proteomes" id="UP001152759"/>
    </source>
</evidence>
<dbReference type="SUPFAM" id="SSF56672">
    <property type="entry name" value="DNA/RNA polymerases"/>
    <property type="match status" value="1"/>
</dbReference>
<dbReference type="Gene3D" id="3.60.10.10">
    <property type="entry name" value="Endonuclease/exonuclease/phosphatase"/>
    <property type="match status" value="1"/>
</dbReference>
<dbReference type="Pfam" id="PF00078">
    <property type="entry name" value="RVT_1"/>
    <property type="match status" value="1"/>
</dbReference>
<dbReference type="GO" id="GO:0071897">
    <property type="term" value="P:DNA biosynthetic process"/>
    <property type="evidence" value="ECO:0007669"/>
    <property type="project" value="UniProtKB-ARBA"/>
</dbReference>
<dbReference type="AlphaFoldDB" id="A0A9P0AE44"/>
<reference evidence="2" key="1">
    <citation type="submission" date="2021-12" db="EMBL/GenBank/DDBJ databases">
        <authorList>
            <person name="King R."/>
        </authorList>
    </citation>
    <scope>NUCLEOTIDE SEQUENCE</scope>
</reference>
<dbReference type="Pfam" id="PF03372">
    <property type="entry name" value="Exo_endo_phos"/>
    <property type="match status" value="1"/>
</dbReference>
<dbReference type="SUPFAM" id="SSF56219">
    <property type="entry name" value="DNase I-like"/>
    <property type="match status" value="1"/>
</dbReference>
<dbReference type="EMBL" id="OU963866">
    <property type="protein sequence ID" value="CAH0389636.1"/>
    <property type="molecule type" value="Genomic_DNA"/>
</dbReference>
<accession>A0A9P0AE44</accession>
<evidence type="ECO:0000313" key="2">
    <source>
        <dbReference type="EMBL" id="CAH0389636.1"/>
    </source>
</evidence>
<dbReference type="PANTHER" id="PTHR36688:SF2">
    <property type="entry name" value="ENDONUCLEASE_EXONUCLEASE_PHOSPHATASE DOMAIN-CONTAINING PROTEIN"/>
    <property type="match status" value="1"/>
</dbReference>
<dbReference type="InterPro" id="IPR005135">
    <property type="entry name" value="Endo/exonuclease/phosphatase"/>
</dbReference>
<organism evidence="2 3">
    <name type="scientific">Bemisia tabaci</name>
    <name type="common">Sweetpotato whitefly</name>
    <name type="synonym">Aleurodes tabaci</name>
    <dbReference type="NCBI Taxonomy" id="7038"/>
    <lineage>
        <taxon>Eukaryota</taxon>
        <taxon>Metazoa</taxon>
        <taxon>Ecdysozoa</taxon>
        <taxon>Arthropoda</taxon>
        <taxon>Hexapoda</taxon>
        <taxon>Insecta</taxon>
        <taxon>Pterygota</taxon>
        <taxon>Neoptera</taxon>
        <taxon>Paraneoptera</taxon>
        <taxon>Hemiptera</taxon>
        <taxon>Sternorrhyncha</taxon>
        <taxon>Aleyrodoidea</taxon>
        <taxon>Aleyrodidae</taxon>
        <taxon>Aleyrodinae</taxon>
        <taxon>Bemisia</taxon>
    </lineage>
</organism>
<proteinExistence type="predicted"/>
<dbReference type="InterPro" id="IPR036691">
    <property type="entry name" value="Endo/exonu/phosph_ase_sf"/>
</dbReference>
<dbReference type="PANTHER" id="PTHR36688">
    <property type="entry name" value="ENDO/EXONUCLEASE/PHOSPHATASE DOMAIN-CONTAINING PROTEIN"/>
    <property type="match status" value="1"/>
</dbReference>
<keyword evidence="3" id="KW-1185">Reference proteome</keyword>
<dbReference type="GO" id="GO:0003824">
    <property type="term" value="F:catalytic activity"/>
    <property type="evidence" value="ECO:0007669"/>
    <property type="project" value="InterPro"/>
</dbReference>
<evidence type="ECO:0000259" key="1">
    <source>
        <dbReference type="PROSITE" id="PS50878"/>
    </source>
</evidence>
<dbReference type="PROSITE" id="PS50878">
    <property type="entry name" value="RT_POL"/>
    <property type="match status" value="1"/>
</dbReference>
<dbReference type="Proteomes" id="UP001152759">
    <property type="component" value="Chromosome 5"/>
</dbReference>
<dbReference type="CDD" id="cd01650">
    <property type="entry name" value="RT_nLTR_like"/>
    <property type="match status" value="1"/>
</dbReference>
<feature type="domain" description="Reverse transcriptase" evidence="1">
    <location>
        <begin position="478"/>
        <end position="743"/>
    </location>
</feature>